<dbReference type="PANTHER" id="PTHR23502">
    <property type="entry name" value="MAJOR FACILITATOR SUPERFAMILY"/>
    <property type="match status" value="1"/>
</dbReference>
<feature type="transmembrane region" description="Helical" evidence="6">
    <location>
        <begin position="113"/>
        <end position="131"/>
    </location>
</feature>
<evidence type="ECO:0000256" key="6">
    <source>
        <dbReference type="SAM" id="Phobius"/>
    </source>
</evidence>
<feature type="transmembrane region" description="Helical" evidence="6">
    <location>
        <begin position="137"/>
        <end position="156"/>
    </location>
</feature>
<evidence type="ECO:0000256" key="5">
    <source>
        <dbReference type="ARBA" id="ARBA00023136"/>
    </source>
</evidence>
<dbReference type="AlphaFoldDB" id="A0A1B5KYA4"/>
<accession>A0A1B5KYA4</accession>
<proteinExistence type="inferred from homology"/>
<feature type="transmembrane region" description="Helical" evidence="6">
    <location>
        <begin position="88"/>
        <end position="106"/>
    </location>
</feature>
<keyword evidence="3 6" id="KW-0812">Transmembrane</keyword>
<reference evidence="8" key="1">
    <citation type="journal article" date="2016" name="Genome Announc.">
        <title>Genome sequence of Ustilaginoidea virens IPU010, a rice pathogenic fungus causing false smut.</title>
        <authorList>
            <person name="Kumagai T."/>
            <person name="Ishii T."/>
            <person name="Terai G."/>
            <person name="Umemura M."/>
            <person name="Machida M."/>
            <person name="Asai K."/>
        </authorList>
    </citation>
    <scope>NUCLEOTIDE SEQUENCE [LARGE SCALE GENOMIC DNA]</scope>
    <source>
        <strain evidence="8">IPU010</strain>
    </source>
</reference>
<dbReference type="Proteomes" id="UP000054053">
    <property type="component" value="Unassembled WGS sequence"/>
</dbReference>
<name>A0A1B5KYA4_USTVR</name>
<organism evidence="7 8">
    <name type="scientific">Ustilaginoidea virens</name>
    <name type="common">Rice false smut fungus</name>
    <name type="synonym">Villosiclava virens</name>
    <dbReference type="NCBI Taxonomy" id="1159556"/>
    <lineage>
        <taxon>Eukaryota</taxon>
        <taxon>Fungi</taxon>
        <taxon>Dikarya</taxon>
        <taxon>Ascomycota</taxon>
        <taxon>Pezizomycotina</taxon>
        <taxon>Sordariomycetes</taxon>
        <taxon>Hypocreomycetidae</taxon>
        <taxon>Hypocreales</taxon>
        <taxon>Clavicipitaceae</taxon>
        <taxon>Ustilaginoidea</taxon>
    </lineage>
</organism>
<gene>
    <name evidence="7" type="ORF">UVI_02053860</name>
</gene>
<keyword evidence="5 6" id="KW-0472">Membrane</keyword>
<comment type="subcellular location">
    <subcellularLocation>
        <location evidence="1">Membrane</location>
        <topology evidence="1">Multi-pass membrane protein</topology>
    </subcellularLocation>
</comment>
<feature type="transmembrane region" description="Helical" evidence="6">
    <location>
        <begin position="47"/>
        <end position="68"/>
    </location>
</feature>
<evidence type="ECO:0000313" key="8">
    <source>
        <dbReference type="Proteomes" id="UP000054053"/>
    </source>
</evidence>
<comment type="similarity">
    <text evidence="2">Belongs to the major facilitator superfamily.</text>
</comment>
<evidence type="ECO:0000256" key="1">
    <source>
        <dbReference type="ARBA" id="ARBA00004141"/>
    </source>
</evidence>
<dbReference type="PANTHER" id="PTHR23502:SF68">
    <property type="entry name" value="MULTIDRUG TRANSPORTER, PUTATIVE (AFU_ORTHOLOGUE AFUA_3G01120)-RELATED"/>
    <property type="match status" value="1"/>
</dbReference>
<dbReference type="GO" id="GO:0016020">
    <property type="term" value="C:membrane"/>
    <property type="evidence" value="ECO:0007669"/>
    <property type="project" value="UniProtKB-SubCell"/>
</dbReference>
<evidence type="ECO:0000256" key="3">
    <source>
        <dbReference type="ARBA" id="ARBA00022692"/>
    </source>
</evidence>
<evidence type="ECO:0000256" key="4">
    <source>
        <dbReference type="ARBA" id="ARBA00022989"/>
    </source>
</evidence>
<dbReference type="GO" id="GO:0022857">
    <property type="term" value="F:transmembrane transporter activity"/>
    <property type="evidence" value="ECO:0007669"/>
    <property type="project" value="TreeGrafter"/>
</dbReference>
<evidence type="ECO:0000313" key="7">
    <source>
        <dbReference type="EMBL" id="GAO16041.1"/>
    </source>
</evidence>
<dbReference type="EMBL" id="BBTG02000043">
    <property type="protein sequence ID" value="GAO16041.1"/>
    <property type="molecule type" value="Genomic_DNA"/>
</dbReference>
<protein>
    <submittedName>
        <fullName evidence="7">Uncharacterized protein</fullName>
    </submittedName>
</protein>
<evidence type="ECO:0000256" key="2">
    <source>
        <dbReference type="ARBA" id="ARBA00008335"/>
    </source>
</evidence>
<sequence>MVDAFRDGWGDEVSLVVETRDAELRASETLKKGNADKAVDWPAKRKWLIVLALAAMTFILALGSSVAAPGVNEAMKEFHTTSSVLGSMVIYVYNIGLEIGPLILAAMSILRSLFRAFVSLAGAPLYETLGLGWGKSILGFISLALMPVPFLFIRYGEAIRASSRFQPRL</sequence>
<keyword evidence="4 6" id="KW-1133">Transmembrane helix</keyword>
<comment type="caution">
    <text evidence="7">The sequence shown here is derived from an EMBL/GenBank/DDBJ whole genome shotgun (WGS) entry which is preliminary data.</text>
</comment>